<feature type="compositionally biased region" description="Low complexity" evidence="9">
    <location>
        <begin position="438"/>
        <end position="448"/>
    </location>
</feature>
<dbReference type="RefSeq" id="WP_127684121.1">
    <property type="nucleotide sequence ID" value="NZ_SACM01000005.1"/>
</dbReference>
<keyword evidence="10" id="KW-0732">Signal</keyword>
<keyword evidence="3" id="KW-0813">Transport</keyword>
<evidence type="ECO:0000256" key="9">
    <source>
        <dbReference type="SAM" id="MobiDB-lite"/>
    </source>
</evidence>
<evidence type="ECO:0000256" key="2">
    <source>
        <dbReference type="ARBA" id="ARBA00007613"/>
    </source>
</evidence>
<keyword evidence="7" id="KW-0998">Cell outer membrane</keyword>
<feature type="signal peptide" evidence="10">
    <location>
        <begin position="1"/>
        <end position="22"/>
    </location>
</feature>
<dbReference type="AlphaFoldDB" id="A0A437LCJ9"/>
<accession>A0A437LCJ9</accession>
<evidence type="ECO:0000256" key="10">
    <source>
        <dbReference type="SAM" id="SignalP"/>
    </source>
</evidence>
<evidence type="ECO:0000256" key="7">
    <source>
        <dbReference type="ARBA" id="ARBA00023237"/>
    </source>
</evidence>
<dbReference type="InterPro" id="IPR010130">
    <property type="entry name" value="T1SS_OMP_TolC"/>
</dbReference>
<feature type="region of interest" description="Disordered" evidence="9">
    <location>
        <begin position="424"/>
        <end position="460"/>
    </location>
</feature>
<dbReference type="GO" id="GO:0015288">
    <property type="term" value="F:porin activity"/>
    <property type="evidence" value="ECO:0007669"/>
    <property type="project" value="TreeGrafter"/>
</dbReference>
<dbReference type="NCBIfam" id="TIGR01844">
    <property type="entry name" value="type_I_sec_TolC"/>
    <property type="match status" value="1"/>
</dbReference>
<dbReference type="InterPro" id="IPR051906">
    <property type="entry name" value="TolC-like"/>
</dbReference>
<evidence type="ECO:0000256" key="4">
    <source>
        <dbReference type="ARBA" id="ARBA00022452"/>
    </source>
</evidence>
<proteinExistence type="inferred from homology"/>
<evidence type="ECO:0000313" key="11">
    <source>
        <dbReference type="EMBL" id="RVT83141.1"/>
    </source>
</evidence>
<organism evidence="11 12">
    <name type="scientific">Inhella crocodyli</name>
    <dbReference type="NCBI Taxonomy" id="2499851"/>
    <lineage>
        <taxon>Bacteria</taxon>
        <taxon>Pseudomonadati</taxon>
        <taxon>Pseudomonadota</taxon>
        <taxon>Betaproteobacteria</taxon>
        <taxon>Burkholderiales</taxon>
        <taxon>Sphaerotilaceae</taxon>
        <taxon>Inhella</taxon>
    </lineage>
</organism>
<evidence type="ECO:0000256" key="1">
    <source>
        <dbReference type="ARBA" id="ARBA00004442"/>
    </source>
</evidence>
<keyword evidence="5" id="KW-0812">Transmembrane</keyword>
<dbReference type="GO" id="GO:0015562">
    <property type="term" value="F:efflux transmembrane transporter activity"/>
    <property type="evidence" value="ECO:0007669"/>
    <property type="project" value="InterPro"/>
</dbReference>
<evidence type="ECO:0000256" key="6">
    <source>
        <dbReference type="ARBA" id="ARBA00023136"/>
    </source>
</evidence>
<comment type="similarity">
    <text evidence="2">Belongs to the outer membrane factor (OMF) (TC 1.B.17) family.</text>
</comment>
<dbReference type="PANTHER" id="PTHR30026:SF22">
    <property type="entry name" value="OUTER MEMBRANE EFFLUX PROTEIN"/>
    <property type="match status" value="1"/>
</dbReference>
<protein>
    <recommendedName>
        <fullName evidence="13">Channel protein TolC</fullName>
    </recommendedName>
</protein>
<dbReference type="OrthoDB" id="9814637at2"/>
<keyword evidence="6" id="KW-0472">Membrane</keyword>
<dbReference type="GO" id="GO:1990281">
    <property type="term" value="C:efflux pump complex"/>
    <property type="evidence" value="ECO:0007669"/>
    <property type="project" value="TreeGrafter"/>
</dbReference>
<keyword evidence="8" id="KW-0175">Coiled coil</keyword>
<evidence type="ECO:0000256" key="8">
    <source>
        <dbReference type="SAM" id="Coils"/>
    </source>
</evidence>
<dbReference type="Gene3D" id="1.20.1600.10">
    <property type="entry name" value="Outer membrane efflux proteins (OEP)"/>
    <property type="match status" value="1"/>
</dbReference>
<evidence type="ECO:0000256" key="3">
    <source>
        <dbReference type="ARBA" id="ARBA00022448"/>
    </source>
</evidence>
<comment type="caution">
    <text evidence="11">The sequence shown here is derived from an EMBL/GenBank/DDBJ whole genome shotgun (WGS) entry which is preliminary data.</text>
</comment>
<dbReference type="Pfam" id="PF02321">
    <property type="entry name" value="OEP"/>
    <property type="match status" value="2"/>
</dbReference>
<sequence>MTHPRSLLLSLLLTAWLPAAQSQDLAAYKAVAEKALATSPEVTARWNAYQAALEGLGAARAARGPRVDLRAEAGQERFNYDAAPSSKLARSGASLTLTQVLWDGLGTQRDIERSSHERLGRYFDLLDASETTALEAVRALVDVQRMRRMVALADENVAEHRKALQKIESRVKAGVGRGVDLEQAQARLALAESNLITERANLHDVVARYQRVVGEAPSRQVAPLAPLDAQLPATATAAVQQAVGQHPAIRAGVASMQAAEFAVKTRESALQPRVEFRARTGRGHNYNGLEGRRGDSGAEVVLNWNLFDGGADQARVRQQAALLGQASDLRDKACRDVTQVTAIAYNDMAKLRDQIGLLQANTDAIERARQAYRQQFDIGQRSLLDMLNAENEAYTAQRALANAQFDRALATARTHAAMGQLTQQLGLSRQTQDEDAAGWRAGDAAPARCPALPPTLDSLL</sequence>
<keyword evidence="4" id="KW-1134">Transmembrane beta strand</keyword>
<gene>
    <name evidence="11" type="ORF">EOD73_16440</name>
</gene>
<dbReference type="SUPFAM" id="SSF56954">
    <property type="entry name" value="Outer membrane efflux proteins (OEP)"/>
    <property type="match status" value="1"/>
</dbReference>
<feature type="chain" id="PRO_5019251615" description="Channel protein TolC" evidence="10">
    <location>
        <begin position="23"/>
        <end position="460"/>
    </location>
</feature>
<dbReference type="PANTHER" id="PTHR30026">
    <property type="entry name" value="OUTER MEMBRANE PROTEIN TOLC"/>
    <property type="match status" value="1"/>
</dbReference>
<keyword evidence="12" id="KW-1185">Reference proteome</keyword>
<dbReference type="EMBL" id="SACM01000005">
    <property type="protein sequence ID" value="RVT83141.1"/>
    <property type="molecule type" value="Genomic_DNA"/>
</dbReference>
<feature type="coiled-coil region" evidence="8">
    <location>
        <begin position="150"/>
        <end position="201"/>
    </location>
</feature>
<evidence type="ECO:0000256" key="5">
    <source>
        <dbReference type="ARBA" id="ARBA00022692"/>
    </source>
</evidence>
<comment type="subcellular location">
    <subcellularLocation>
        <location evidence="1">Cell outer membrane</location>
    </subcellularLocation>
</comment>
<evidence type="ECO:0008006" key="13">
    <source>
        <dbReference type="Google" id="ProtNLM"/>
    </source>
</evidence>
<name>A0A437LCJ9_9BURK</name>
<dbReference type="Proteomes" id="UP000288587">
    <property type="component" value="Unassembled WGS sequence"/>
</dbReference>
<reference evidence="11 12" key="1">
    <citation type="submission" date="2019-01" db="EMBL/GenBank/DDBJ databases">
        <authorList>
            <person name="Chen W.-M."/>
        </authorList>
    </citation>
    <scope>NUCLEOTIDE SEQUENCE [LARGE SCALE GENOMIC DNA]</scope>
    <source>
        <strain evidence="11 12">CCP-18</strain>
    </source>
</reference>
<dbReference type="InterPro" id="IPR003423">
    <property type="entry name" value="OMP_efflux"/>
</dbReference>
<evidence type="ECO:0000313" key="12">
    <source>
        <dbReference type="Proteomes" id="UP000288587"/>
    </source>
</evidence>
<dbReference type="GO" id="GO:0009279">
    <property type="term" value="C:cell outer membrane"/>
    <property type="evidence" value="ECO:0007669"/>
    <property type="project" value="UniProtKB-SubCell"/>
</dbReference>